<comment type="similarity">
    <text evidence="2 6">Belongs to the peroxisomal membrane protein PXMP2/4 family.</text>
</comment>
<sequence>MFIRWYQTRLARSPLLTQSVTTGILFAAGDCISQQVVERRGFQNYDVLRTARMGAYGGFIFGPMVVQWYRLLERSIRFPGRPSMEIVSRVAADQLIFTPVNMVFFFSGLSLLEGGSVTEKLKSSYSSTLLTNWMVWPAVQLVNFKLVPLNHRLLVVNLISLGWNSYLSYANERGSSAKF</sequence>
<dbReference type="InterPro" id="IPR007248">
    <property type="entry name" value="Mpv17_PMP22"/>
</dbReference>
<evidence type="ECO:0000256" key="4">
    <source>
        <dbReference type="ARBA" id="ARBA00022989"/>
    </source>
</evidence>
<dbReference type="PANTHER" id="PTHR11266:SF17">
    <property type="entry name" value="PROTEIN MPV17"/>
    <property type="match status" value="1"/>
</dbReference>
<evidence type="ECO:0000256" key="1">
    <source>
        <dbReference type="ARBA" id="ARBA00004141"/>
    </source>
</evidence>
<gene>
    <name evidence="7" type="ORF">L211DRAFT_96770</name>
</gene>
<dbReference type="PANTHER" id="PTHR11266">
    <property type="entry name" value="PEROXISOMAL MEMBRANE PROTEIN 2, PXMP2 MPV17"/>
    <property type="match status" value="1"/>
</dbReference>
<evidence type="ECO:0000256" key="2">
    <source>
        <dbReference type="ARBA" id="ARBA00006824"/>
    </source>
</evidence>
<keyword evidence="4" id="KW-1133">Transmembrane helix</keyword>
<dbReference type="STRING" id="1051890.A0A3N4LS96"/>
<evidence type="ECO:0000313" key="8">
    <source>
        <dbReference type="Proteomes" id="UP000267821"/>
    </source>
</evidence>
<dbReference type="EMBL" id="ML121537">
    <property type="protein sequence ID" value="RPB25690.1"/>
    <property type="molecule type" value="Genomic_DNA"/>
</dbReference>
<keyword evidence="3" id="KW-0812">Transmembrane</keyword>
<organism evidence="7 8">
    <name type="scientific">Terfezia boudieri ATCC MYA-4762</name>
    <dbReference type="NCBI Taxonomy" id="1051890"/>
    <lineage>
        <taxon>Eukaryota</taxon>
        <taxon>Fungi</taxon>
        <taxon>Dikarya</taxon>
        <taxon>Ascomycota</taxon>
        <taxon>Pezizomycotina</taxon>
        <taxon>Pezizomycetes</taxon>
        <taxon>Pezizales</taxon>
        <taxon>Pezizaceae</taxon>
        <taxon>Terfezia</taxon>
    </lineage>
</organism>
<reference evidence="7 8" key="1">
    <citation type="journal article" date="2018" name="Nat. Ecol. Evol.">
        <title>Pezizomycetes genomes reveal the molecular basis of ectomycorrhizal truffle lifestyle.</title>
        <authorList>
            <person name="Murat C."/>
            <person name="Payen T."/>
            <person name="Noel B."/>
            <person name="Kuo A."/>
            <person name="Morin E."/>
            <person name="Chen J."/>
            <person name="Kohler A."/>
            <person name="Krizsan K."/>
            <person name="Balestrini R."/>
            <person name="Da Silva C."/>
            <person name="Montanini B."/>
            <person name="Hainaut M."/>
            <person name="Levati E."/>
            <person name="Barry K.W."/>
            <person name="Belfiori B."/>
            <person name="Cichocki N."/>
            <person name="Clum A."/>
            <person name="Dockter R.B."/>
            <person name="Fauchery L."/>
            <person name="Guy J."/>
            <person name="Iotti M."/>
            <person name="Le Tacon F."/>
            <person name="Lindquist E.A."/>
            <person name="Lipzen A."/>
            <person name="Malagnac F."/>
            <person name="Mello A."/>
            <person name="Molinier V."/>
            <person name="Miyauchi S."/>
            <person name="Poulain J."/>
            <person name="Riccioni C."/>
            <person name="Rubini A."/>
            <person name="Sitrit Y."/>
            <person name="Splivallo R."/>
            <person name="Traeger S."/>
            <person name="Wang M."/>
            <person name="Zifcakova L."/>
            <person name="Wipf D."/>
            <person name="Zambonelli A."/>
            <person name="Paolocci F."/>
            <person name="Nowrousian M."/>
            <person name="Ottonello S."/>
            <person name="Baldrian P."/>
            <person name="Spatafora J.W."/>
            <person name="Henrissat B."/>
            <person name="Nagy L.G."/>
            <person name="Aury J.M."/>
            <person name="Wincker P."/>
            <person name="Grigoriev I.V."/>
            <person name="Bonfante P."/>
            <person name="Martin F.M."/>
        </authorList>
    </citation>
    <scope>NUCLEOTIDE SEQUENCE [LARGE SCALE GENOMIC DNA]</scope>
    <source>
        <strain evidence="7 8">ATCC MYA-4762</strain>
    </source>
</reference>
<protein>
    <recommendedName>
        <fullName evidence="9">Integral membrane protein, Mpv17/PMP22 family</fullName>
    </recommendedName>
</protein>
<evidence type="ECO:0000313" key="7">
    <source>
        <dbReference type="EMBL" id="RPB25690.1"/>
    </source>
</evidence>
<evidence type="ECO:0000256" key="5">
    <source>
        <dbReference type="ARBA" id="ARBA00023136"/>
    </source>
</evidence>
<evidence type="ECO:0008006" key="9">
    <source>
        <dbReference type="Google" id="ProtNLM"/>
    </source>
</evidence>
<dbReference type="AlphaFoldDB" id="A0A3N4LS96"/>
<dbReference type="Pfam" id="PF04117">
    <property type="entry name" value="Mpv17_PMP22"/>
    <property type="match status" value="1"/>
</dbReference>
<dbReference type="InParanoid" id="A0A3N4LS96"/>
<dbReference type="FunCoup" id="A0A3N4LS96">
    <property type="interactions" value="566"/>
</dbReference>
<evidence type="ECO:0000256" key="6">
    <source>
        <dbReference type="RuleBase" id="RU363053"/>
    </source>
</evidence>
<evidence type="ECO:0000256" key="3">
    <source>
        <dbReference type="ARBA" id="ARBA00022692"/>
    </source>
</evidence>
<dbReference type="Proteomes" id="UP000267821">
    <property type="component" value="Unassembled WGS sequence"/>
</dbReference>
<keyword evidence="5" id="KW-0472">Membrane</keyword>
<dbReference type="GO" id="GO:0005739">
    <property type="term" value="C:mitochondrion"/>
    <property type="evidence" value="ECO:0007669"/>
    <property type="project" value="TreeGrafter"/>
</dbReference>
<accession>A0A3N4LS96</accession>
<dbReference type="GO" id="GO:0016020">
    <property type="term" value="C:membrane"/>
    <property type="evidence" value="ECO:0007669"/>
    <property type="project" value="UniProtKB-SubCell"/>
</dbReference>
<dbReference type="OrthoDB" id="430207at2759"/>
<proteinExistence type="inferred from homology"/>
<name>A0A3N4LS96_9PEZI</name>
<keyword evidence="8" id="KW-1185">Reference proteome</keyword>
<comment type="subcellular location">
    <subcellularLocation>
        <location evidence="1">Membrane</location>
        <topology evidence="1">Multi-pass membrane protein</topology>
    </subcellularLocation>
</comment>